<dbReference type="OrthoDB" id="415597at2759"/>
<gene>
    <name evidence="3" type="ORF">GSB_9134</name>
</gene>
<protein>
    <recommendedName>
        <fullName evidence="2">CFAP65-like ninth Ig-like domain-containing protein</fullName>
    </recommendedName>
</protein>
<dbReference type="PANTHER" id="PTHR46127:SF1">
    <property type="entry name" value="CILIA- AND FLAGELLA-ASSOCIATED PROTEIN 65"/>
    <property type="match status" value="1"/>
</dbReference>
<evidence type="ECO:0000313" key="3">
    <source>
        <dbReference type="EMBL" id="ESU41928.1"/>
    </source>
</evidence>
<proteinExistence type="predicted"/>
<dbReference type="VEuPathDB" id="GiardiaDB:DHA2_9134"/>
<feature type="compositionally biased region" description="Polar residues" evidence="1">
    <location>
        <begin position="2463"/>
        <end position="2479"/>
    </location>
</feature>
<feature type="region of interest" description="Disordered" evidence="1">
    <location>
        <begin position="2003"/>
        <end position="2029"/>
    </location>
</feature>
<dbReference type="GO" id="GO:0031514">
    <property type="term" value="C:motile cilium"/>
    <property type="evidence" value="ECO:0007669"/>
    <property type="project" value="UniProtKB-SubCell"/>
</dbReference>
<dbReference type="Gene3D" id="2.60.40.10">
    <property type="entry name" value="Immunoglobulins"/>
    <property type="match status" value="3"/>
</dbReference>
<feature type="region of interest" description="Disordered" evidence="1">
    <location>
        <begin position="1"/>
        <end position="24"/>
    </location>
</feature>
<feature type="region of interest" description="Disordered" evidence="1">
    <location>
        <begin position="2463"/>
        <end position="2488"/>
    </location>
</feature>
<name>V6TSG4_GIAIN</name>
<dbReference type="PANTHER" id="PTHR46127">
    <property type="entry name" value="CILIA- AND FLAGELLA-ASSOCIATED PROTEIN 65"/>
    <property type="match status" value="1"/>
</dbReference>
<feature type="non-terminal residue" evidence="3">
    <location>
        <position position="1"/>
    </location>
</feature>
<evidence type="ECO:0000256" key="1">
    <source>
        <dbReference type="SAM" id="MobiDB-lite"/>
    </source>
</evidence>
<comment type="caution">
    <text evidence="3">The sequence shown here is derived from an EMBL/GenBank/DDBJ whole genome shotgun (WGS) entry which is preliminary data.</text>
</comment>
<dbReference type="Pfam" id="PF24816">
    <property type="entry name" value="Ig_CFAP65__9th"/>
    <property type="match status" value="1"/>
</dbReference>
<feature type="region of interest" description="Disordered" evidence="1">
    <location>
        <begin position="1898"/>
        <end position="1936"/>
    </location>
</feature>
<dbReference type="GO" id="GO:0005737">
    <property type="term" value="C:cytoplasm"/>
    <property type="evidence" value="ECO:0007669"/>
    <property type="project" value="UniProtKB-SubCell"/>
</dbReference>
<dbReference type="Proteomes" id="UP000018040">
    <property type="component" value="Unassembled WGS sequence"/>
</dbReference>
<dbReference type="InterPro" id="IPR052614">
    <property type="entry name" value="CFAP65"/>
</dbReference>
<dbReference type="VEuPathDB" id="GiardiaDB:QR46_3498"/>
<dbReference type="InterPro" id="IPR056344">
    <property type="entry name" value="Ig_CFAP65-like_9th"/>
</dbReference>
<feature type="region of interest" description="Disordered" evidence="1">
    <location>
        <begin position="1575"/>
        <end position="1598"/>
    </location>
</feature>
<sequence length="2488" mass="273917">VRSGAHLQANPNNTTLKKFKNGMPPPILTRERRMKRFGIECVSEILFSGWKPDGRVHTQKLTLKNTGKSLQTLTYMLPQVPNFFAPFPDPIPLPVGMEYSIPISFKPTSTAELEAYLGIHSSLANEKFYIKLRAELPKLSCQIEQDLDFTKDPTAVAEKSSITTPLLNDGEIPFLFTFESLLPFTVSPITGIVLPNEQCPVTFYFNPKEAGSFSGEIVLTIKKTSPDHLARDDKLVYIVHLNGLAQYSFMRVSFPDQVGTVCCFRHTPLFSTVSKLVYLENDSNVPFSFSVHPSWEERAGSEDHGRELSEYSIEPRTGLIEAHGKTTLKVKYTPLYCYAFYNSPDVYNVEYVTIKALSGVKTQFSIEASACPVPLELSENKINLGVVSFGSAVSHSVQLKNTSKYPCPFEFSASFMRPYSTPTSFVDPISGKSKSAKTILSDSSELLSANLLIPDTADIGLTNQIRPTKRLLRDLPCYISPSSGIVPAGIAITLQIQLDLRGYTSEVSTLGSKDSDGKGFFAPYPLAGYVALKIPGGSPLFLLISASILPEKGIDVRPPPITLNYMESWLEMRCRYNIDELFSPLTPKLGEDQPRYELSPLFNDSELPEFAINEALKQLKGICQPINQKISDYRQDSSLAGFKSVPDAANIFPYAMDTSKSLGYELFGSPLTSMKGGAGVKVSQQYIDFGYVEHGTAEIAPLSRAHESFFYIYNDSKDVSLIVSWTCSTIRGGFKLQFNGISSQPEYHPSMAYTIPELDEKDAITEFIASKGPISPTILTEDDGVYLPIVLTRGLVCRIPPQSYGHYSILFIPDQSDSFYHTHFTAICAHVPLLQYRSMRHCIVGSPVHTSISVTGCTRQPLKPTLSSGMPEISQPVVTMNSRYYLVAPPSAPGRVTRTSFALTNNTESHMIFSCISPTSDDDLQFGYGHDVTTSFLVVSPKIFVIPPNGGTKIVTFAVFFPQDAIENKTKYGYANIDRSAIGLSSTVLFATEVRFKMNGSEETNITINFSAVCSAPKLILTTASALNERLLLNFGMGRGEPTIRGVANALGDQFINHEMLQQLTLPQPLLDATTRNSGDTEEQQDVPNSATVDIAFSPVSIGSEVLHTCMLKNASAVPIEVHFDTSLYANEEKRCYMLISSPQVTLLQPHSILQLQFKVFADQTLLSVGRYQWPFNVHAFIPLNILPGFDIVTAINRADFYYDRLQSLCCSTNLERGEGIDSDAITAISTDLWRDVLNHYIQTPLIDIVRSIVSFGLRNHHYFRAGYLGDTYLSANIIQRHTDTSEIDKAIMADTLVTGRIGAIVSVTPRSVTLTPSVLNLGPFIPETSHDMQFVLKNNSNCSISFIIEIHEIMPNFPFLPDLDSSEASLKRYLFEQANDGTECYVPSLLNRLTKGESVLTDNQVKRCPTFFVRTGSCGIVHSNAQATITIVAVPRRAGFIKGRLVVKVVELVGAVLNENNILDELRSECIYVQGLAKQILSMSVKETDTLFVSNIELRANYPKFFIADASCPKVPSSQLRDILDVDSLNEFLLGDVTPGERVYRKSLLMREKLARTILNSDEQTKAESRISQATRMVKSRKKSDMNARSLSSSETTSVLNGDNVETAVDIENVKLIKSFPVVLGPGNKQATTSNYRVILSLANPYDIPVELSLTLPHEEPNLEACPWARSLPPKHEQRAMDLLSRGIFIIAPERIYLKKNEKRAFVITYSHVEEGVHELQVQVSIANGRVFILHLIGQTLGKDEPAVLAPIEQRFLPVALGEIISPRQIVKLTNPGKVGVNYAFLRPEMFIYSADGELILLDQDNDSPQPNLALHGLQCFSVEGHEGAEDASDNVKKELTVRQNVTDILMCLNPRGYLAPNSSINIVFSFNPKCVGFHHFKVGLVIYPTNKPGMKLERPRSHGIKENSMPGSANEGRMGDHSTISPINPRSTNTTFNHECESPRNDISMHTTDLEAYYDANILDIPVGGLVGYGEFDDDGLIEGTKPVPTNKLAEVRRSNTNSRAGSRCNTASSVGNSGVRSTRSSLPNSAVVKSASSATGRAVSAAQEQVDSRIYQVIDLVGYVFLPYTHVPQEIIPSYALGADADSPGCGSVTIKSQDIDPSLLANTQTGVGLCSLSYGRLILGALPCLGYTSTIVTITGSPIGSTSMHPYLSQFNTGHYEWSLIMPLPNPNIRISVHPQSGVLAPGETQPVLINVYTGSIPMVTIEDIGFSVTFITDKSALVRANTFNLESLSSNNRLSVTLANTQASAARIVEQAHHKGFNPQEITKAGIDIESRKHRAIFHGICLKGDEDGAVSTPLSRYSTHPHDDVLWVTLMCHTHRTADLECYTHAAWGLKLGKIACEMNDFGTVNFSSKEANEKYADLTQTETDELDKILKVTLRGIVNRLCTEETPKQRLSDAATRTKRRVLNGMRRANFIGDGLDNPVTILDSEDVEPGVNCAPFLQALSRAIFSCSTDNAPSGNYRSTTNVPNSTEEAEGSRHY</sequence>
<evidence type="ECO:0000259" key="2">
    <source>
        <dbReference type="Pfam" id="PF24816"/>
    </source>
</evidence>
<evidence type="ECO:0000313" key="4">
    <source>
        <dbReference type="Proteomes" id="UP000018040"/>
    </source>
</evidence>
<feature type="domain" description="CFAP65-like ninth Ig-like" evidence="2">
    <location>
        <begin position="1619"/>
        <end position="1739"/>
    </location>
</feature>
<reference evidence="3 4" key="2">
    <citation type="journal article" date="2013" name="Genome Biol. Evol.">
        <title>Genome sequencing of Giardia lamblia genotypes A2 and B isolates (DH and GS) and comparative analysis with the genomes of genotypes A1 and E (WB and Pig).</title>
        <authorList>
            <person name="Adam R.D."/>
            <person name="Dahlstrom E.W."/>
            <person name="Martens C.A."/>
            <person name="Bruno D.P."/>
            <person name="Barbian K.D."/>
            <person name="Ricklefs S.M."/>
            <person name="Hernandez M.M."/>
            <person name="Narla N.P."/>
            <person name="Patel R.B."/>
            <person name="Porcella S.F."/>
            <person name="Nash T.E."/>
        </authorList>
    </citation>
    <scope>NUCLEOTIDE SEQUENCE [LARGE SCALE GENOMIC DNA]</scope>
    <source>
        <strain evidence="3 4">GS</strain>
    </source>
</reference>
<feature type="compositionally biased region" description="Basic and acidic residues" evidence="1">
    <location>
        <begin position="1898"/>
        <end position="1907"/>
    </location>
</feature>
<feature type="compositionally biased region" description="Polar residues" evidence="1">
    <location>
        <begin position="1588"/>
        <end position="1598"/>
    </location>
</feature>
<accession>V6TSG4</accession>
<reference evidence="4" key="1">
    <citation type="submission" date="2012-02" db="EMBL/GenBank/DDBJ databases">
        <title>Genome sequencing of Giardia lamblia Genotypes A2 and B isolates (DH and GS) and comparative analysis with the genomes of Genotypes A1 and E (WB and Pig).</title>
        <authorList>
            <person name="Adam R."/>
            <person name="Dahlstrom E."/>
            <person name="Martens C."/>
            <person name="Bruno D."/>
            <person name="Barbian K."/>
            <person name="Porcella S.F."/>
            <person name="Nash T."/>
        </authorList>
    </citation>
    <scope>NUCLEOTIDE SEQUENCE</scope>
    <source>
        <strain evidence="4">GS</strain>
    </source>
</reference>
<dbReference type="VEuPathDB" id="GiardiaDB:GL50803_009134"/>
<dbReference type="VEuPathDB" id="GiardiaDB:GL50581_2581"/>
<dbReference type="EMBL" id="AHHH01000103">
    <property type="protein sequence ID" value="ESU41928.1"/>
    <property type="molecule type" value="Genomic_DNA"/>
</dbReference>
<organism evidence="3 4">
    <name type="scientific">Giardia intestinalis</name>
    <name type="common">Giardia lamblia</name>
    <dbReference type="NCBI Taxonomy" id="5741"/>
    <lineage>
        <taxon>Eukaryota</taxon>
        <taxon>Metamonada</taxon>
        <taxon>Diplomonadida</taxon>
        <taxon>Hexamitidae</taxon>
        <taxon>Giardiinae</taxon>
        <taxon>Giardia</taxon>
    </lineage>
</organism>
<feature type="compositionally biased region" description="Polar residues" evidence="1">
    <location>
        <begin position="1924"/>
        <end position="1936"/>
    </location>
</feature>
<dbReference type="InterPro" id="IPR013783">
    <property type="entry name" value="Ig-like_fold"/>
</dbReference>